<evidence type="ECO:0000256" key="6">
    <source>
        <dbReference type="ARBA" id="ARBA00023304"/>
    </source>
</evidence>
<dbReference type="GO" id="GO:0009097">
    <property type="term" value="P:isoleucine biosynthetic process"/>
    <property type="evidence" value="ECO:0007669"/>
    <property type="project" value="UniProtKB-UniRule"/>
</dbReference>
<dbReference type="InterPro" id="IPR002912">
    <property type="entry name" value="ACT_dom"/>
</dbReference>
<keyword evidence="5 8" id="KW-0028">Amino-acid biosynthesis</keyword>
<feature type="domain" description="ACT" evidence="9">
    <location>
        <begin position="8"/>
        <end position="79"/>
    </location>
</feature>
<dbReference type="Pfam" id="PF10369">
    <property type="entry name" value="ALS_ss_C"/>
    <property type="match status" value="1"/>
</dbReference>
<evidence type="ECO:0000256" key="3">
    <source>
        <dbReference type="ARBA" id="ARBA00006341"/>
    </source>
</evidence>
<comment type="caution">
    <text evidence="10">The sequence shown here is derived from an EMBL/GenBank/DDBJ whole genome shotgun (WGS) entry which is preliminary data.</text>
</comment>
<dbReference type="Pfam" id="PF22629">
    <property type="entry name" value="ACT_AHAS_ss"/>
    <property type="match status" value="1"/>
</dbReference>
<organism evidence="10 11">
    <name type="scientific">Flammeovirga pacifica</name>
    <dbReference type="NCBI Taxonomy" id="915059"/>
    <lineage>
        <taxon>Bacteria</taxon>
        <taxon>Pseudomonadati</taxon>
        <taxon>Bacteroidota</taxon>
        <taxon>Cytophagia</taxon>
        <taxon>Cytophagales</taxon>
        <taxon>Flammeovirgaceae</taxon>
        <taxon>Flammeovirga</taxon>
    </lineage>
</organism>
<protein>
    <recommendedName>
        <fullName evidence="8">Acetolactate synthase small subunit</fullName>
        <shortName evidence="8">AHAS</shortName>
        <shortName evidence="8">ALS</shortName>
        <ecNumber evidence="8">2.2.1.6</ecNumber>
    </recommendedName>
    <alternativeName>
        <fullName evidence="8">Acetohydroxy-acid synthase small subunit</fullName>
    </alternativeName>
</protein>
<evidence type="ECO:0000256" key="4">
    <source>
        <dbReference type="ARBA" id="ARBA00011744"/>
    </source>
</evidence>
<dbReference type="Proteomes" id="UP000179797">
    <property type="component" value="Unassembled WGS sequence"/>
</dbReference>
<dbReference type="EC" id="2.2.1.6" evidence="8"/>
<evidence type="ECO:0000256" key="7">
    <source>
        <dbReference type="ARBA" id="ARBA00048670"/>
    </source>
</evidence>
<accession>A0A1S1Z4A4</accession>
<dbReference type="GO" id="GO:1990610">
    <property type="term" value="F:acetolactate synthase regulator activity"/>
    <property type="evidence" value="ECO:0007669"/>
    <property type="project" value="UniProtKB-UniRule"/>
</dbReference>
<evidence type="ECO:0000256" key="1">
    <source>
        <dbReference type="ARBA" id="ARBA00004974"/>
    </source>
</evidence>
<dbReference type="STRING" id="915059.NH26_18075"/>
<dbReference type="CDD" id="cd04878">
    <property type="entry name" value="ACT_AHAS"/>
    <property type="match status" value="1"/>
</dbReference>
<evidence type="ECO:0000313" key="10">
    <source>
        <dbReference type="EMBL" id="OHX68118.1"/>
    </source>
</evidence>
<dbReference type="SUPFAM" id="SSF55021">
    <property type="entry name" value="ACT-like"/>
    <property type="match status" value="2"/>
</dbReference>
<reference evidence="10 11" key="1">
    <citation type="journal article" date="2012" name="Int. J. Syst. Evol. Microbiol.">
        <title>Flammeovirga pacifica sp. nov., isolated from deep-sea sediment.</title>
        <authorList>
            <person name="Xu H."/>
            <person name="Fu Y."/>
            <person name="Yang N."/>
            <person name="Ding Z."/>
            <person name="Lai Q."/>
            <person name="Zeng R."/>
        </authorList>
    </citation>
    <scope>NUCLEOTIDE SEQUENCE [LARGE SCALE GENOMIC DNA]</scope>
    <source>
        <strain evidence="11">DSM 24597 / LMG 26175 / WPAGA1</strain>
    </source>
</reference>
<dbReference type="NCBIfam" id="TIGR00119">
    <property type="entry name" value="acolac_sm"/>
    <property type="match status" value="1"/>
</dbReference>
<dbReference type="UniPathway" id="UPA00047">
    <property type="reaction ID" value="UER00055"/>
</dbReference>
<evidence type="ECO:0000256" key="2">
    <source>
        <dbReference type="ARBA" id="ARBA00005025"/>
    </source>
</evidence>
<proteinExistence type="inferred from homology"/>
<keyword evidence="8" id="KW-0808">Transferase</keyword>
<gene>
    <name evidence="10" type="ORF">NH26_18075</name>
</gene>
<comment type="similarity">
    <text evidence="3 8">Belongs to the acetolactate synthase small subunit family.</text>
</comment>
<dbReference type="InterPro" id="IPR004789">
    <property type="entry name" value="Acetalactate_synth_ssu"/>
</dbReference>
<comment type="catalytic activity">
    <reaction evidence="7 8">
        <text>2 pyruvate + H(+) = (2S)-2-acetolactate + CO2</text>
        <dbReference type="Rhea" id="RHEA:25249"/>
        <dbReference type="ChEBI" id="CHEBI:15361"/>
        <dbReference type="ChEBI" id="CHEBI:15378"/>
        <dbReference type="ChEBI" id="CHEBI:16526"/>
        <dbReference type="ChEBI" id="CHEBI:58476"/>
        <dbReference type="EC" id="2.2.1.6"/>
    </reaction>
</comment>
<dbReference type="Gene3D" id="3.30.70.260">
    <property type="match status" value="1"/>
</dbReference>
<dbReference type="GO" id="GO:0005829">
    <property type="term" value="C:cytosol"/>
    <property type="evidence" value="ECO:0007669"/>
    <property type="project" value="TreeGrafter"/>
</dbReference>
<dbReference type="OrthoDB" id="1523722at2"/>
<dbReference type="InterPro" id="IPR027271">
    <property type="entry name" value="Acetolactate_synth/TF_NikR_C"/>
</dbReference>
<comment type="pathway">
    <text evidence="2 8">Amino-acid biosynthesis; L-valine biosynthesis; L-valine from pyruvate: step 1/4.</text>
</comment>
<dbReference type="PANTHER" id="PTHR30239:SF0">
    <property type="entry name" value="ACETOLACTATE SYNTHASE SMALL SUBUNIT 1, CHLOROPLASTIC"/>
    <property type="match status" value="1"/>
</dbReference>
<dbReference type="InterPro" id="IPR054480">
    <property type="entry name" value="AHAS_small-like_ACT"/>
</dbReference>
<comment type="pathway">
    <text evidence="1 8">Amino-acid biosynthesis; L-isoleucine biosynthesis; L-isoleucine from 2-oxobutanoate: step 1/4.</text>
</comment>
<dbReference type="UniPathway" id="UPA00049">
    <property type="reaction ID" value="UER00059"/>
</dbReference>
<sequence>MKEKQRFTLSIFTENVVGLTNRISIIFTRRKLNIESLTTSASEIEHVHRFTIVFYTTPEQAEKVAKQIEKQIDVVRCYVYEDSEIIYQEIALYKVAVDNLTDSDAVEEIVRKNHARILAAKADFIVIEKTGHKEDTHALYEALKPFGLMQFGRSGRIALSKERQEISSLLAEFDQEDAIV</sequence>
<dbReference type="PANTHER" id="PTHR30239">
    <property type="entry name" value="ACETOLACTATE SYNTHASE SMALL SUBUNIT"/>
    <property type="match status" value="1"/>
</dbReference>
<dbReference type="EMBL" id="JRYR02000001">
    <property type="protein sequence ID" value="OHX68118.1"/>
    <property type="molecule type" value="Genomic_DNA"/>
</dbReference>
<dbReference type="AlphaFoldDB" id="A0A1S1Z4A4"/>
<evidence type="ECO:0000313" key="11">
    <source>
        <dbReference type="Proteomes" id="UP000179797"/>
    </source>
</evidence>
<comment type="function">
    <text evidence="8">Catalyzes the conversion of 2 pyruvate molecules into acetolactate in the first common step of the biosynthetic pathway of the branched-amino acids such as leucine, isoleucine, and valine.</text>
</comment>
<evidence type="ECO:0000256" key="5">
    <source>
        <dbReference type="ARBA" id="ARBA00022605"/>
    </source>
</evidence>
<dbReference type="PROSITE" id="PS51671">
    <property type="entry name" value="ACT"/>
    <property type="match status" value="1"/>
</dbReference>
<dbReference type="InterPro" id="IPR039557">
    <property type="entry name" value="AHAS_ACT"/>
</dbReference>
<dbReference type="RefSeq" id="WP_044223282.1">
    <property type="nucleotide sequence ID" value="NZ_JRYR02000001.1"/>
</dbReference>
<comment type="subunit">
    <text evidence="4 8">Dimer of large and small chains.</text>
</comment>
<dbReference type="GO" id="GO:0009099">
    <property type="term" value="P:L-valine biosynthetic process"/>
    <property type="evidence" value="ECO:0007669"/>
    <property type="project" value="UniProtKB-UniRule"/>
</dbReference>
<name>A0A1S1Z4A4_FLAPC</name>
<evidence type="ECO:0000256" key="8">
    <source>
        <dbReference type="RuleBase" id="RU368092"/>
    </source>
</evidence>
<keyword evidence="11" id="KW-1185">Reference proteome</keyword>
<dbReference type="InterPro" id="IPR045865">
    <property type="entry name" value="ACT-like_dom_sf"/>
</dbReference>
<keyword evidence="6 8" id="KW-0100">Branched-chain amino acid biosynthesis</keyword>
<dbReference type="InterPro" id="IPR019455">
    <property type="entry name" value="Acetolactate_synth_ssu_C"/>
</dbReference>
<evidence type="ECO:0000259" key="9">
    <source>
        <dbReference type="PROSITE" id="PS51671"/>
    </source>
</evidence>
<dbReference type="GO" id="GO:0003984">
    <property type="term" value="F:acetolactate synthase activity"/>
    <property type="evidence" value="ECO:0007669"/>
    <property type="project" value="UniProtKB-UniRule"/>
</dbReference>
<dbReference type="Gene3D" id="3.30.70.1150">
    <property type="entry name" value="ACT-like. Chain A, domain 2"/>
    <property type="match status" value="1"/>
</dbReference>